<keyword evidence="1" id="KW-1133">Transmembrane helix</keyword>
<evidence type="ECO:0000256" key="1">
    <source>
        <dbReference type="SAM" id="Phobius"/>
    </source>
</evidence>
<keyword evidence="1" id="KW-0472">Membrane</keyword>
<name>A0A7V1BM71_9GAMM</name>
<proteinExistence type="predicted"/>
<gene>
    <name evidence="2" type="ORF">ENH64_04795</name>
</gene>
<sequence>MNNYYAETAYRPDTIPKHPVPERRSWLRRFSTARLPWGVTQDLVPTSMLTCTSPSDMRAMEQYEAEIESGQRKEQAYEKLDYHQIIDHERYRCAPMSKRSAFWFYLRGGGRFVFWAMLMLSPPSWLLIADVSPEGFWKGLVGLVVETAPLFLGLPLACWAIGSFVVHKLPNWFMRPSKGPLWELNRRTGMVTLFDYDNMGKYKSEGLIGEFVYPFHEFDAYVGSGPTRQGHMFYQLYMAHRYRNHVIDLDVFVPRDSEPEPHYAGWDFVQNYMDISRPLPDIPLFEPHREQDPVTSEYDRHNGRNPRYWRDMDDTTWEAKLAEMRLRVHEINTRERFNEMAAFVEYVD</sequence>
<organism evidence="2">
    <name type="scientific">Halopseudomonas xinjiangensis</name>
    <dbReference type="NCBI Taxonomy" id="487184"/>
    <lineage>
        <taxon>Bacteria</taxon>
        <taxon>Pseudomonadati</taxon>
        <taxon>Pseudomonadota</taxon>
        <taxon>Gammaproteobacteria</taxon>
        <taxon>Pseudomonadales</taxon>
        <taxon>Pseudomonadaceae</taxon>
        <taxon>Halopseudomonas</taxon>
    </lineage>
</organism>
<reference evidence="2" key="1">
    <citation type="journal article" date="2020" name="mSystems">
        <title>Genome- and Community-Level Interaction Insights into Carbon Utilization and Element Cycling Functions of Hydrothermarchaeota in Hydrothermal Sediment.</title>
        <authorList>
            <person name="Zhou Z."/>
            <person name="Liu Y."/>
            <person name="Xu W."/>
            <person name="Pan J."/>
            <person name="Luo Z.H."/>
            <person name="Li M."/>
        </authorList>
    </citation>
    <scope>NUCLEOTIDE SEQUENCE [LARGE SCALE GENOMIC DNA]</scope>
    <source>
        <strain evidence="2">HyVt-324</strain>
    </source>
</reference>
<dbReference type="Proteomes" id="UP000885703">
    <property type="component" value="Unassembled WGS sequence"/>
</dbReference>
<feature type="transmembrane region" description="Helical" evidence="1">
    <location>
        <begin position="140"/>
        <end position="166"/>
    </location>
</feature>
<evidence type="ECO:0000313" key="2">
    <source>
        <dbReference type="EMBL" id="HDZ55778.1"/>
    </source>
</evidence>
<keyword evidence="1" id="KW-0812">Transmembrane</keyword>
<protein>
    <submittedName>
        <fullName evidence="2">Uncharacterized protein</fullName>
    </submittedName>
</protein>
<dbReference type="AlphaFoldDB" id="A0A7V1BM71"/>
<comment type="caution">
    <text evidence="2">The sequence shown here is derived from an EMBL/GenBank/DDBJ whole genome shotgun (WGS) entry which is preliminary data.</text>
</comment>
<accession>A0A7V1BM71</accession>
<dbReference type="EMBL" id="DRFO01000016">
    <property type="protein sequence ID" value="HDZ55778.1"/>
    <property type="molecule type" value="Genomic_DNA"/>
</dbReference>